<sequence length="310" mass="32309">MSNAGIRPYAWMMCGCLWFSVMAILSHSLAGECDWQLVAAARSGLATLFALTMALATGAKLVFRRPGILWVRSLAGSCSMVATFYALTRPGFPVSDVLTLTNTFPIWVAILSWPVTGERPSFGVWVAVGCAVAGVALTQRPHLNGFPPAAWAALGGSLFTAVAMLGLDRLRGVSSLGIVVHFSAVSMAFCGGAFLLSGNMADLSWASNPTVPWKLLGVGATATVGQVFLTLAFRSGSATRVAVVGLSQVVMVLLLEVALPETAGGKRLDWVTLAGTVLILGPTAWVMTRAARAPVAGTADKDVAIEQVVG</sequence>
<comment type="subcellular location">
    <subcellularLocation>
        <location evidence="1">Membrane</location>
        <topology evidence="1">Multi-pass membrane protein</topology>
    </subcellularLocation>
</comment>
<feature type="transmembrane region" description="Helical" evidence="5">
    <location>
        <begin position="179"/>
        <end position="201"/>
    </location>
</feature>
<feature type="transmembrane region" description="Helical" evidence="5">
    <location>
        <begin position="270"/>
        <end position="288"/>
    </location>
</feature>
<dbReference type="InterPro" id="IPR000620">
    <property type="entry name" value="EamA_dom"/>
</dbReference>
<keyword evidence="8" id="KW-1185">Reference proteome</keyword>
<dbReference type="SUPFAM" id="SSF103481">
    <property type="entry name" value="Multidrug resistance efflux transporter EmrE"/>
    <property type="match status" value="2"/>
</dbReference>
<evidence type="ECO:0000313" key="8">
    <source>
        <dbReference type="Proteomes" id="UP000214646"/>
    </source>
</evidence>
<evidence type="ECO:0000256" key="1">
    <source>
        <dbReference type="ARBA" id="ARBA00004141"/>
    </source>
</evidence>
<dbReference type="InterPro" id="IPR037185">
    <property type="entry name" value="EmrE-like"/>
</dbReference>
<evidence type="ECO:0000313" key="7">
    <source>
        <dbReference type="EMBL" id="OWK46658.1"/>
    </source>
</evidence>
<evidence type="ECO:0000256" key="5">
    <source>
        <dbReference type="SAM" id="Phobius"/>
    </source>
</evidence>
<dbReference type="RefSeq" id="WP_088251858.1">
    <property type="nucleotide sequence ID" value="NZ_NIDE01000001.1"/>
</dbReference>
<proteinExistence type="predicted"/>
<keyword evidence="4 5" id="KW-0472">Membrane</keyword>
<evidence type="ECO:0000256" key="4">
    <source>
        <dbReference type="ARBA" id="ARBA00023136"/>
    </source>
</evidence>
<feature type="transmembrane region" description="Helical" evidence="5">
    <location>
        <begin position="149"/>
        <end position="167"/>
    </location>
</feature>
<evidence type="ECO:0000256" key="2">
    <source>
        <dbReference type="ARBA" id="ARBA00022692"/>
    </source>
</evidence>
<feature type="transmembrane region" description="Helical" evidence="5">
    <location>
        <begin position="40"/>
        <end position="62"/>
    </location>
</feature>
<protein>
    <submittedName>
        <fullName evidence="7">Permease of the drug/metabolite transporter (DMT) superfamily</fullName>
    </submittedName>
</protein>
<feature type="transmembrane region" description="Helical" evidence="5">
    <location>
        <begin position="240"/>
        <end position="258"/>
    </location>
</feature>
<name>A0A225E792_9BACT</name>
<gene>
    <name evidence="7" type="ORF">FRUB_00357</name>
</gene>
<keyword evidence="3 5" id="KW-1133">Transmembrane helix</keyword>
<dbReference type="Pfam" id="PF00892">
    <property type="entry name" value="EamA"/>
    <property type="match status" value="1"/>
</dbReference>
<dbReference type="EMBL" id="NIDE01000001">
    <property type="protein sequence ID" value="OWK46658.1"/>
    <property type="molecule type" value="Genomic_DNA"/>
</dbReference>
<accession>A0A225E792</accession>
<reference evidence="8" key="1">
    <citation type="submission" date="2017-06" db="EMBL/GenBank/DDBJ databases">
        <title>Genome analysis of Fimbriiglobus ruber SP5, the first member of the order Planctomycetales with confirmed chitinolytic capability.</title>
        <authorList>
            <person name="Ravin N.V."/>
            <person name="Rakitin A.L."/>
            <person name="Ivanova A.A."/>
            <person name="Beletsky A.V."/>
            <person name="Kulichevskaya I.S."/>
            <person name="Mardanov A.V."/>
            <person name="Dedysh S.N."/>
        </authorList>
    </citation>
    <scope>NUCLEOTIDE SEQUENCE [LARGE SCALE GENOMIC DNA]</scope>
    <source>
        <strain evidence="8">SP5</strain>
    </source>
</reference>
<dbReference type="GO" id="GO:0016020">
    <property type="term" value="C:membrane"/>
    <property type="evidence" value="ECO:0007669"/>
    <property type="project" value="UniProtKB-SubCell"/>
</dbReference>
<dbReference type="PANTHER" id="PTHR22911:SF6">
    <property type="entry name" value="SOLUTE CARRIER FAMILY 35 MEMBER G1"/>
    <property type="match status" value="1"/>
</dbReference>
<feature type="transmembrane region" description="Helical" evidence="5">
    <location>
        <begin position="213"/>
        <end position="233"/>
    </location>
</feature>
<evidence type="ECO:0000259" key="6">
    <source>
        <dbReference type="Pfam" id="PF00892"/>
    </source>
</evidence>
<dbReference type="AlphaFoldDB" id="A0A225E792"/>
<dbReference type="Proteomes" id="UP000214646">
    <property type="component" value="Unassembled WGS sequence"/>
</dbReference>
<evidence type="ECO:0000256" key="3">
    <source>
        <dbReference type="ARBA" id="ARBA00022989"/>
    </source>
</evidence>
<feature type="transmembrane region" description="Helical" evidence="5">
    <location>
        <begin position="94"/>
        <end position="113"/>
    </location>
</feature>
<feature type="transmembrane region" description="Helical" evidence="5">
    <location>
        <begin position="120"/>
        <end position="137"/>
    </location>
</feature>
<feature type="domain" description="EamA" evidence="6">
    <location>
        <begin position="9"/>
        <end position="138"/>
    </location>
</feature>
<keyword evidence="2 5" id="KW-0812">Transmembrane</keyword>
<dbReference type="OrthoDB" id="269675at2"/>
<feature type="transmembrane region" description="Helical" evidence="5">
    <location>
        <begin position="69"/>
        <end position="88"/>
    </location>
</feature>
<dbReference type="PANTHER" id="PTHR22911">
    <property type="entry name" value="ACYL-MALONYL CONDENSING ENZYME-RELATED"/>
    <property type="match status" value="1"/>
</dbReference>
<organism evidence="7 8">
    <name type="scientific">Fimbriiglobus ruber</name>
    <dbReference type="NCBI Taxonomy" id="1908690"/>
    <lineage>
        <taxon>Bacteria</taxon>
        <taxon>Pseudomonadati</taxon>
        <taxon>Planctomycetota</taxon>
        <taxon>Planctomycetia</taxon>
        <taxon>Gemmatales</taxon>
        <taxon>Gemmataceae</taxon>
        <taxon>Fimbriiglobus</taxon>
    </lineage>
</organism>
<comment type="caution">
    <text evidence="7">The sequence shown here is derived from an EMBL/GenBank/DDBJ whole genome shotgun (WGS) entry which is preliminary data.</text>
</comment>